<proteinExistence type="predicted"/>
<protein>
    <submittedName>
        <fullName evidence="2">Methyltransferase type 11</fullName>
    </submittedName>
</protein>
<dbReference type="Gene3D" id="3.40.50.150">
    <property type="entry name" value="Vaccinia Virus protein VP39"/>
    <property type="match status" value="1"/>
</dbReference>
<dbReference type="InterPro" id="IPR029063">
    <property type="entry name" value="SAM-dependent_MTases_sf"/>
</dbReference>
<sequence length="201" mass="22325">MTEQAYLPAMGLRWLLPLYDPFCRLAGVRRVHRQLLERADPQPGQRVLEIGCGTGTLLTTLVQERSDLEVIGIDPDLGSLRRARRKAARGRLPIRYEHAYAGRLPLPDASVDRVLSSLMLHHLDAGEHARALREVRRVLRPGGELHVLDVVGEHAPRPSGLAATDPDHVLAAMFDAGLTRPAENGRGRARFGRVVFYRATN</sequence>
<dbReference type="Pfam" id="PF13649">
    <property type="entry name" value="Methyltransf_25"/>
    <property type="match status" value="1"/>
</dbReference>
<comment type="caution">
    <text evidence="2">The sequence shown here is derived from an EMBL/GenBank/DDBJ whole genome shotgun (WGS) entry which is preliminary data.</text>
</comment>
<dbReference type="AlphaFoldDB" id="A0A0X3V925"/>
<dbReference type="RefSeq" id="WP_067685115.1">
    <property type="nucleotide sequence ID" value="NZ_LLZH01000013.1"/>
</dbReference>
<feature type="domain" description="Methyltransferase" evidence="1">
    <location>
        <begin position="47"/>
        <end position="143"/>
    </location>
</feature>
<name>A0A0X3V925_9ACTN</name>
<dbReference type="InterPro" id="IPR041698">
    <property type="entry name" value="Methyltransf_25"/>
</dbReference>
<dbReference type="PANTHER" id="PTHR42912">
    <property type="entry name" value="METHYLTRANSFERASE"/>
    <property type="match status" value="1"/>
</dbReference>
<organism evidence="2 3">
    <name type="scientific">Actinoplanes awajinensis subsp. mycoplanecinus</name>
    <dbReference type="NCBI Taxonomy" id="135947"/>
    <lineage>
        <taxon>Bacteria</taxon>
        <taxon>Bacillati</taxon>
        <taxon>Actinomycetota</taxon>
        <taxon>Actinomycetes</taxon>
        <taxon>Micromonosporales</taxon>
        <taxon>Micromonosporaceae</taxon>
        <taxon>Actinoplanes</taxon>
    </lineage>
</organism>
<dbReference type="GO" id="GO:0008168">
    <property type="term" value="F:methyltransferase activity"/>
    <property type="evidence" value="ECO:0007669"/>
    <property type="project" value="UniProtKB-KW"/>
</dbReference>
<keyword evidence="2" id="KW-0489">Methyltransferase</keyword>
<dbReference type="InterPro" id="IPR050508">
    <property type="entry name" value="Methyltransf_Superfamily"/>
</dbReference>
<gene>
    <name evidence="2" type="ORF">ADL15_03580</name>
</gene>
<dbReference type="CDD" id="cd02440">
    <property type="entry name" value="AdoMet_MTases"/>
    <property type="match status" value="1"/>
</dbReference>
<evidence type="ECO:0000259" key="1">
    <source>
        <dbReference type="Pfam" id="PF13649"/>
    </source>
</evidence>
<dbReference type="SUPFAM" id="SSF53335">
    <property type="entry name" value="S-adenosyl-L-methionine-dependent methyltransferases"/>
    <property type="match status" value="1"/>
</dbReference>
<dbReference type="OrthoDB" id="9808140at2"/>
<accession>A0A0X3V925</accession>
<dbReference type="GO" id="GO:0032259">
    <property type="term" value="P:methylation"/>
    <property type="evidence" value="ECO:0007669"/>
    <property type="project" value="UniProtKB-KW"/>
</dbReference>
<keyword evidence="3" id="KW-1185">Reference proteome</keyword>
<evidence type="ECO:0000313" key="2">
    <source>
        <dbReference type="EMBL" id="KUL41349.1"/>
    </source>
</evidence>
<dbReference type="EMBL" id="LLZH01000013">
    <property type="protein sequence ID" value="KUL41349.1"/>
    <property type="molecule type" value="Genomic_DNA"/>
</dbReference>
<reference evidence="2 3" key="1">
    <citation type="submission" date="2015-10" db="EMBL/GenBank/DDBJ databases">
        <authorList>
            <person name="Gilbert D.G."/>
        </authorList>
    </citation>
    <scope>NUCLEOTIDE SEQUENCE [LARGE SCALE GENOMIC DNA]</scope>
    <source>
        <strain evidence="2 3">NRRL B-16712</strain>
    </source>
</reference>
<keyword evidence="2" id="KW-0808">Transferase</keyword>
<dbReference type="Proteomes" id="UP000053244">
    <property type="component" value="Unassembled WGS sequence"/>
</dbReference>
<evidence type="ECO:0000313" key="3">
    <source>
        <dbReference type="Proteomes" id="UP000053244"/>
    </source>
</evidence>